<sequence length="149" mass="17105">MISIRKAVAADIAVIADFQLRLAHETENVKLDRAIVEKGLKALFDDPSKGTYYVAEYNGETAGCHLITFEWSEWRNGMVWWLQSVYVKESHRKNGVFRAMYDNLINLIQNDPAILGLRLYVDKTNARAQQVYASLGMNGEHYTVFEKMK</sequence>
<evidence type="ECO:0000259" key="1">
    <source>
        <dbReference type="PROSITE" id="PS51186"/>
    </source>
</evidence>
<dbReference type="Gene3D" id="3.40.630.30">
    <property type="match status" value="1"/>
</dbReference>
<comment type="caution">
    <text evidence="2">The sequence shown here is derived from an EMBL/GenBank/DDBJ whole genome shotgun (WGS) entry which is preliminary data.</text>
</comment>
<dbReference type="Proteomes" id="UP001319200">
    <property type="component" value="Unassembled WGS sequence"/>
</dbReference>
<feature type="domain" description="N-acetyltransferase" evidence="1">
    <location>
        <begin position="2"/>
        <end position="149"/>
    </location>
</feature>
<protein>
    <submittedName>
        <fullName evidence="2">GNAT family N-acetyltransferase</fullName>
        <ecNumber evidence="2">2.3.1.-</ecNumber>
    </submittedName>
</protein>
<keyword evidence="3" id="KW-1185">Reference proteome</keyword>
<dbReference type="EC" id="2.3.1.-" evidence="2"/>
<evidence type="ECO:0000313" key="3">
    <source>
        <dbReference type="Proteomes" id="UP001319200"/>
    </source>
</evidence>
<accession>A0AAP2GIS2</accession>
<gene>
    <name evidence="2" type="ORF">KK083_10380</name>
</gene>
<dbReference type="AlphaFoldDB" id="A0AAP2GIS2"/>
<dbReference type="InterPro" id="IPR000182">
    <property type="entry name" value="GNAT_dom"/>
</dbReference>
<dbReference type="CDD" id="cd04301">
    <property type="entry name" value="NAT_SF"/>
    <property type="match status" value="1"/>
</dbReference>
<dbReference type="RefSeq" id="WP_254163154.1">
    <property type="nucleotide sequence ID" value="NZ_JAHESF010000008.1"/>
</dbReference>
<dbReference type="InterPro" id="IPR016181">
    <property type="entry name" value="Acyl_CoA_acyltransferase"/>
</dbReference>
<proteinExistence type="predicted"/>
<dbReference type="GO" id="GO:0016747">
    <property type="term" value="F:acyltransferase activity, transferring groups other than amino-acyl groups"/>
    <property type="evidence" value="ECO:0007669"/>
    <property type="project" value="InterPro"/>
</dbReference>
<dbReference type="PROSITE" id="PS51186">
    <property type="entry name" value="GNAT"/>
    <property type="match status" value="1"/>
</dbReference>
<dbReference type="SUPFAM" id="SSF55729">
    <property type="entry name" value="Acyl-CoA N-acyltransferases (Nat)"/>
    <property type="match status" value="1"/>
</dbReference>
<keyword evidence="2" id="KW-0012">Acyltransferase</keyword>
<evidence type="ECO:0000313" key="2">
    <source>
        <dbReference type="EMBL" id="MBT1697284.1"/>
    </source>
</evidence>
<keyword evidence="2" id="KW-0808">Transferase</keyword>
<reference evidence="2 3" key="1">
    <citation type="submission" date="2021-05" db="EMBL/GenBank/DDBJ databases">
        <title>A Polyphasic approach of four new species of the genus Ohtaekwangia: Ohtaekwangia histidinii sp. nov., Ohtaekwangia cretensis sp. nov., Ohtaekwangia indiensis sp. nov., Ohtaekwangia reichenbachii sp. nov. from diverse environment.</title>
        <authorList>
            <person name="Octaviana S."/>
        </authorList>
    </citation>
    <scope>NUCLEOTIDE SEQUENCE [LARGE SCALE GENOMIC DNA]</scope>
    <source>
        <strain evidence="2 3">PWU4</strain>
    </source>
</reference>
<organism evidence="2 3">
    <name type="scientific">Chryseosolibacter histidini</name>
    <dbReference type="NCBI Taxonomy" id="2782349"/>
    <lineage>
        <taxon>Bacteria</taxon>
        <taxon>Pseudomonadati</taxon>
        <taxon>Bacteroidota</taxon>
        <taxon>Cytophagia</taxon>
        <taxon>Cytophagales</taxon>
        <taxon>Chryseotaleaceae</taxon>
        <taxon>Chryseosolibacter</taxon>
    </lineage>
</organism>
<dbReference type="Pfam" id="PF00583">
    <property type="entry name" value="Acetyltransf_1"/>
    <property type="match status" value="1"/>
</dbReference>
<name>A0AAP2GIS2_9BACT</name>
<dbReference type="EMBL" id="JAHESF010000008">
    <property type="protein sequence ID" value="MBT1697284.1"/>
    <property type="molecule type" value="Genomic_DNA"/>
</dbReference>